<dbReference type="AlphaFoldDB" id="A0AAV6KRB7"/>
<proteinExistence type="predicted"/>
<name>A0AAV6KRB7_9ERIC</name>
<organism evidence="1 2">
    <name type="scientific">Rhododendron griersonianum</name>
    <dbReference type="NCBI Taxonomy" id="479676"/>
    <lineage>
        <taxon>Eukaryota</taxon>
        <taxon>Viridiplantae</taxon>
        <taxon>Streptophyta</taxon>
        <taxon>Embryophyta</taxon>
        <taxon>Tracheophyta</taxon>
        <taxon>Spermatophyta</taxon>
        <taxon>Magnoliopsida</taxon>
        <taxon>eudicotyledons</taxon>
        <taxon>Gunneridae</taxon>
        <taxon>Pentapetalae</taxon>
        <taxon>asterids</taxon>
        <taxon>Ericales</taxon>
        <taxon>Ericaceae</taxon>
        <taxon>Ericoideae</taxon>
        <taxon>Rhodoreae</taxon>
        <taxon>Rhododendron</taxon>
    </lineage>
</organism>
<dbReference type="Proteomes" id="UP000823749">
    <property type="component" value="Chromosome 4"/>
</dbReference>
<sequence>MIRKFLLPETMVVVHVISGNRYVTKISINRGYLEKMVYSGFMKFISMVVYPFPIHVVLKGFWVGQGSTGGCALFKPFGFRDISHFQAKKSSGGSLNRPAA</sequence>
<keyword evidence="2" id="KW-1185">Reference proteome</keyword>
<accession>A0AAV6KRB7</accession>
<dbReference type="EMBL" id="JACTNZ010000004">
    <property type="protein sequence ID" value="KAG5554794.1"/>
    <property type="molecule type" value="Genomic_DNA"/>
</dbReference>
<gene>
    <name evidence="1" type="ORF">RHGRI_012375</name>
</gene>
<evidence type="ECO:0000313" key="2">
    <source>
        <dbReference type="Proteomes" id="UP000823749"/>
    </source>
</evidence>
<reference evidence="1" key="1">
    <citation type="submission" date="2020-08" db="EMBL/GenBank/DDBJ databases">
        <title>Plant Genome Project.</title>
        <authorList>
            <person name="Zhang R.-G."/>
        </authorList>
    </citation>
    <scope>NUCLEOTIDE SEQUENCE</scope>
    <source>
        <strain evidence="1">WSP0</strain>
        <tissue evidence="1">Leaf</tissue>
    </source>
</reference>
<evidence type="ECO:0000313" key="1">
    <source>
        <dbReference type="EMBL" id="KAG5554794.1"/>
    </source>
</evidence>
<comment type="caution">
    <text evidence="1">The sequence shown here is derived from an EMBL/GenBank/DDBJ whole genome shotgun (WGS) entry which is preliminary data.</text>
</comment>
<protein>
    <submittedName>
        <fullName evidence="1">Uncharacterized protein</fullName>
    </submittedName>
</protein>